<feature type="non-terminal residue" evidence="1">
    <location>
        <position position="47"/>
    </location>
</feature>
<reference evidence="1 2" key="1">
    <citation type="submission" date="2013-11" db="EMBL/GenBank/DDBJ databases">
        <title>Genome sequencing of Stegodyphus mimosarum.</title>
        <authorList>
            <person name="Bechsgaard J."/>
        </authorList>
    </citation>
    <scope>NUCLEOTIDE SEQUENCE [LARGE SCALE GENOMIC DNA]</scope>
</reference>
<evidence type="ECO:0000313" key="2">
    <source>
        <dbReference type="Proteomes" id="UP000054359"/>
    </source>
</evidence>
<keyword evidence="2" id="KW-1185">Reference proteome</keyword>
<sequence length="47" mass="5431">METICSFFRHLRANVWFLSLTLRTKSTLPKPPTPKVVIVSKSSRLRS</sequence>
<dbReference type="Proteomes" id="UP000054359">
    <property type="component" value="Unassembled WGS sequence"/>
</dbReference>
<gene>
    <name evidence="1" type="ORF">X975_19266</name>
</gene>
<organism evidence="1 2">
    <name type="scientific">Stegodyphus mimosarum</name>
    <name type="common">African social velvet spider</name>
    <dbReference type="NCBI Taxonomy" id="407821"/>
    <lineage>
        <taxon>Eukaryota</taxon>
        <taxon>Metazoa</taxon>
        <taxon>Ecdysozoa</taxon>
        <taxon>Arthropoda</taxon>
        <taxon>Chelicerata</taxon>
        <taxon>Arachnida</taxon>
        <taxon>Araneae</taxon>
        <taxon>Araneomorphae</taxon>
        <taxon>Entelegynae</taxon>
        <taxon>Eresoidea</taxon>
        <taxon>Eresidae</taxon>
        <taxon>Stegodyphus</taxon>
    </lineage>
</organism>
<proteinExistence type="predicted"/>
<evidence type="ECO:0000313" key="1">
    <source>
        <dbReference type="EMBL" id="KFM71528.1"/>
    </source>
</evidence>
<protein>
    <submittedName>
        <fullName evidence="1">Uncharacterized protein</fullName>
    </submittedName>
</protein>
<name>A0A087U2D9_STEMI</name>
<dbReference type="EMBL" id="KK117835">
    <property type="protein sequence ID" value="KFM71528.1"/>
    <property type="molecule type" value="Genomic_DNA"/>
</dbReference>
<accession>A0A087U2D9</accession>
<dbReference type="AlphaFoldDB" id="A0A087U2D9"/>